<organism evidence="3 4">
    <name type="scientific">Micromonospora peucetia</name>
    <dbReference type="NCBI Taxonomy" id="47871"/>
    <lineage>
        <taxon>Bacteria</taxon>
        <taxon>Bacillati</taxon>
        <taxon>Actinomycetota</taxon>
        <taxon>Actinomycetes</taxon>
        <taxon>Micromonosporales</taxon>
        <taxon>Micromonosporaceae</taxon>
        <taxon>Micromonospora</taxon>
    </lineage>
</organism>
<dbReference type="Proteomes" id="UP001334804">
    <property type="component" value="Chromosome"/>
</dbReference>
<evidence type="ECO:0000313" key="4">
    <source>
        <dbReference type="Proteomes" id="UP001334804"/>
    </source>
</evidence>
<evidence type="ECO:0000313" key="3">
    <source>
        <dbReference type="EMBL" id="WSA34531.1"/>
    </source>
</evidence>
<evidence type="ECO:0000256" key="1">
    <source>
        <dbReference type="SAM" id="Coils"/>
    </source>
</evidence>
<keyword evidence="1" id="KW-0175">Coiled coil</keyword>
<dbReference type="EMBL" id="CP109071">
    <property type="protein sequence ID" value="WSA34531.1"/>
    <property type="molecule type" value="Genomic_DNA"/>
</dbReference>
<gene>
    <name evidence="3" type="ORF">OIE14_11055</name>
</gene>
<accession>A0ABZ1EJW8</accession>
<proteinExistence type="predicted"/>
<keyword evidence="4" id="KW-1185">Reference proteome</keyword>
<reference evidence="3 4" key="1">
    <citation type="submission" date="2022-10" db="EMBL/GenBank/DDBJ databases">
        <title>The complete genomes of actinobacterial strains from the NBC collection.</title>
        <authorList>
            <person name="Joergensen T.S."/>
            <person name="Alvarez Arevalo M."/>
            <person name="Sterndorff E.B."/>
            <person name="Faurdal D."/>
            <person name="Vuksanovic O."/>
            <person name="Mourched A.-S."/>
            <person name="Charusanti P."/>
            <person name="Shaw S."/>
            <person name="Blin K."/>
            <person name="Weber T."/>
        </authorList>
    </citation>
    <scope>NUCLEOTIDE SEQUENCE [LARGE SCALE GENOMIC DNA]</scope>
    <source>
        <strain evidence="3 4">NBC 01809</strain>
    </source>
</reference>
<evidence type="ECO:0000256" key="2">
    <source>
        <dbReference type="SAM" id="MobiDB-lite"/>
    </source>
</evidence>
<feature type="coiled-coil region" evidence="1">
    <location>
        <begin position="123"/>
        <end position="213"/>
    </location>
</feature>
<protein>
    <submittedName>
        <fullName evidence="3">Uncharacterized protein</fullName>
    </submittedName>
</protein>
<feature type="region of interest" description="Disordered" evidence="2">
    <location>
        <begin position="300"/>
        <end position="325"/>
    </location>
</feature>
<dbReference type="RefSeq" id="WP_326564537.1">
    <property type="nucleotide sequence ID" value="NZ_CP109071.1"/>
</dbReference>
<sequence>MTADLGPATTPRPVESPETAMTVTHRQHADDSIEAALARFDNALAQSKAHLDAFHADLRAIEARDVSPAALAEPVPAREHTDRIPLTRPVPTLAAARAAGIFAPAPAAAVPACGHTPDQHQALNGLEADLRTARRDATEWQRAHGEVVALASAYEHQAQHAEQERDQARQLNNQLADVIGQKQDEINAHAADVEALVKQRDEARRIADSLRQDLSDAGDVIAAIREAAERLDDVIAAGALPLPDIRAAVEHIAQALAAYDTVNGEAAPEPTWGESQVIAGLRTGAAHPTLQKGAANLIERLIRQRDQQPPRPGSPSPRAQDEREG</sequence>
<name>A0ABZ1EJW8_9ACTN</name>